<evidence type="ECO:0000313" key="7">
    <source>
        <dbReference type="Proteomes" id="UP000050741"/>
    </source>
</evidence>
<dbReference type="Proteomes" id="UP000050741">
    <property type="component" value="Unassembled WGS sequence"/>
</dbReference>
<dbReference type="InterPro" id="IPR029044">
    <property type="entry name" value="Nucleotide-diphossugar_trans"/>
</dbReference>
<dbReference type="Pfam" id="PF01704">
    <property type="entry name" value="UDPGP"/>
    <property type="match status" value="2"/>
</dbReference>
<sequence length="791" mass="87406">MARERFPAEANECGGHITWLVMTSGTTDSEIRDHLDAVLKETGLSPAQLLVFTQNEIPAFDFGGQAFLKSPSQLVTAPDGNGGFYDAICPLLPELETRGVQHLHIYCVDNILCRVADPLMIGCAIDRGADCALKVIEKRDPAERRCPVDPSKLFLNAGSIANHVVTLNFLREACAKADAVLPYHMARKRIPFWDPKLKKTVQPTEPNGIKLERFIFDAFTLSKDVLLWHVPAEEEFSPLEEPREPHAQWIREACIDAQKKEETRNGLITCHGRRNFPSIGLSRRTLVGIGIAGMVDGVISQTEQEQKTWDLQHIVNAAMAASSSSTSTIMCVRMENTRDQLDTYQPKLAHYLQALTDDDRATFIGQLQKLDFSSLNSAFKRAVEPKLPCAGDIQPIPAQQKVDRAKLGEGETERLTKIGLKAVAEGRVAAVVLAGGQASRLGSAHPKGVLRLGTGLGQNSSSPDSLLFIQAAQIARLQRMARERFPAEANECGGHITWLVMTSGTTDSEIRDHLDAVLKETGLSPAQLLVFTQNEIPAFDFGGQAFLKSPSQLVTAPDGNGGFYDAICPLLPELVKRGVQHLHIYCVDNILCRVADPLMIGCAIDRGADCALKVIEKRDPAELVGHVCRVQELVRVLEYSEITRELAERRCPSDPSKLFLNAGSIANHVVTLNFLREACAKADAVLPYHMARKRIPFWDPKLKKTVQPTEPNGIKLERFIFDAFTLSKDVLLWQVPAEEEFSPLKNPESAGVDCLSTCLRALQEPHAQWIREACIDAQKKELTDRPTRDHV</sequence>
<keyword evidence="5" id="KW-0548">Nucleotidyltransferase</keyword>
<evidence type="ECO:0000256" key="5">
    <source>
        <dbReference type="ARBA" id="ARBA00022695"/>
    </source>
</evidence>
<dbReference type="PANTHER" id="PTHR11952:SF2">
    <property type="entry name" value="LD24639P"/>
    <property type="match status" value="1"/>
</dbReference>
<comment type="catalytic activity">
    <reaction evidence="6">
        <text>N-acetyl-alpha-D-glucosamine 1-phosphate + UTP + H(+) = UDP-N-acetyl-alpha-D-glucosamine + diphosphate</text>
        <dbReference type="Rhea" id="RHEA:13509"/>
        <dbReference type="ChEBI" id="CHEBI:15378"/>
        <dbReference type="ChEBI" id="CHEBI:33019"/>
        <dbReference type="ChEBI" id="CHEBI:46398"/>
        <dbReference type="ChEBI" id="CHEBI:57705"/>
        <dbReference type="ChEBI" id="CHEBI:57776"/>
        <dbReference type="EC" id="2.7.7.23"/>
    </reaction>
</comment>
<reference evidence="7" key="1">
    <citation type="submission" date="2013-12" db="EMBL/GenBank/DDBJ databases">
        <authorList>
            <person name="Aslett M."/>
        </authorList>
    </citation>
    <scope>NUCLEOTIDE SEQUENCE [LARGE SCALE GENOMIC DNA]</scope>
    <source>
        <strain evidence="7">Lindley</strain>
    </source>
</reference>
<dbReference type="SUPFAM" id="SSF53448">
    <property type="entry name" value="Nucleotide-diphospho-sugar transferases"/>
    <property type="match status" value="2"/>
</dbReference>
<dbReference type="InterPro" id="IPR002618">
    <property type="entry name" value="UDPGP_fam"/>
</dbReference>
<dbReference type="EC" id="2.7.7.23" evidence="3"/>
<dbReference type="PANTHER" id="PTHR11952">
    <property type="entry name" value="UDP- GLUCOSE PYROPHOSPHORYLASE"/>
    <property type="match status" value="1"/>
</dbReference>
<accession>A0A183CN45</accession>
<name>A0A183CN45_GLOPA</name>
<evidence type="ECO:0000256" key="3">
    <source>
        <dbReference type="ARBA" id="ARBA00012457"/>
    </source>
</evidence>
<proteinExistence type="inferred from homology"/>
<reference evidence="7" key="2">
    <citation type="submission" date="2014-05" db="EMBL/GenBank/DDBJ databases">
        <title>The genome and life-stage specific transcriptomes of Globodera pallida elucidate key aspects of plant parasitism by a cyst nematode.</title>
        <authorList>
            <person name="Cotton J.A."/>
            <person name="Lilley C.J."/>
            <person name="Jones L.M."/>
            <person name="Kikuchi T."/>
            <person name="Reid A.J."/>
            <person name="Thorpe P."/>
            <person name="Tsai I.J."/>
            <person name="Beasley H."/>
            <person name="Blok V."/>
            <person name="Cock P.J.A."/>
            <person name="Van den Akker S.E."/>
            <person name="Holroyd N."/>
            <person name="Hunt M."/>
            <person name="Mantelin S."/>
            <person name="Naghra H."/>
            <person name="Pain A."/>
            <person name="Palomares-Rius J.E."/>
            <person name="Zarowiecki M."/>
            <person name="Berriman M."/>
            <person name="Jones J.T."/>
            <person name="Urwin P.E."/>
        </authorList>
    </citation>
    <scope>NUCLEOTIDE SEQUENCE [LARGE SCALE GENOMIC DNA]</scope>
    <source>
        <strain evidence="7">Lindley</strain>
    </source>
</reference>
<organism evidence="7 8">
    <name type="scientific">Globodera pallida</name>
    <name type="common">Potato cyst nematode worm</name>
    <name type="synonym">Heterodera pallida</name>
    <dbReference type="NCBI Taxonomy" id="36090"/>
    <lineage>
        <taxon>Eukaryota</taxon>
        <taxon>Metazoa</taxon>
        <taxon>Ecdysozoa</taxon>
        <taxon>Nematoda</taxon>
        <taxon>Chromadorea</taxon>
        <taxon>Rhabditida</taxon>
        <taxon>Tylenchina</taxon>
        <taxon>Tylenchomorpha</taxon>
        <taxon>Tylenchoidea</taxon>
        <taxon>Heteroderidae</taxon>
        <taxon>Heteroderinae</taxon>
        <taxon>Globodera</taxon>
    </lineage>
</organism>
<evidence type="ECO:0000256" key="1">
    <source>
        <dbReference type="ARBA" id="ARBA00005208"/>
    </source>
</evidence>
<dbReference type="InterPro" id="IPR039741">
    <property type="entry name" value="UDP-sugar_pyrophosphorylase"/>
</dbReference>
<evidence type="ECO:0000256" key="6">
    <source>
        <dbReference type="ARBA" id="ARBA00048493"/>
    </source>
</evidence>
<protein>
    <recommendedName>
        <fullName evidence="3">UDP-N-acetylglucosamine diphosphorylase</fullName>
        <ecNumber evidence="3">2.7.7.23</ecNumber>
    </recommendedName>
</protein>
<dbReference type="WBParaSite" id="GPLIN_001430200">
    <property type="protein sequence ID" value="GPLIN_001430200"/>
    <property type="gene ID" value="GPLIN_001430200"/>
</dbReference>
<comment type="similarity">
    <text evidence="2">Belongs to the UDPGP type 1 family.</text>
</comment>
<evidence type="ECO:0000256" key="4">
    <source>
        <dbReference type="ARBA" id="ARBA00022679"/>
    </source>
</evidence>
<evidence type="ECO:0000256" key="2">
    <source>
        <dbReference type="ARBA" id="ARBA00010401"/>
    </source>
</evidence>
<dbReference type="AlphaFoldDB" id="A0A183CN45"/>
<keyword evidence="7" id="KW-1185">Reference proteome</keyword>
<dbReference type="Gene3D" id="3.90.550.10">
    <property type="entry name" value="Spore Coat Polysaccharide Biosynthesis Protein SpsA, Chain A"/>
    <property type="match status" value="2"/>
</dbReference>
<keyword evidence="4" id="KW-0808">Transferase</keyword>
<reference evidence="8" key="3">
    <citation type="submission" date="2016-06" db="UniProtKB">
        <authorList>
            <consortium name="WormBaseParasite"/>
        </authorList>
    </citation>
    <scope>IDENTIFICATION</scope>
</reference>
<evidence type="ECO:0000313" key="8">
    <source>
        <dbReference type="WBParaSite" id="GPLIN_001430200"/>
    </source>
</evidence>
<dbReference type="GO" id="GO:0003977">
    <property type="term" value="F:UDP-N-acetylglucosamine diphosphorylase activity"/>
    <property type="evidence" value="ECO:0007669"/>
    <property type="project" value="UniProtKB-EC"/>
</dbReference>
<comment type="pathway">
    <text evidence="1">Nucleotide-sugar biosynthesis; UDP-N-acetyl-alpha-D-glucosamine biosynthesis; UDP-N-acetyl-alpha-D-glucosamine from N-acetyl-alpha-D-glucosamine 1-phosphate: step 1/1.</text>
</comment>